<sequence>MACISAQDPPRPPPTLGQHHLRCHCPSSGDVRKPLSTNGKLPFRLAILPNSGSRRSQLERTSVSRDNGTRFISRAARGSSHTRPSSGDAGKPLSSYGQLPFRSRRFFGVFMNIFCVTMTIHPIATCMLQLLTELC</sequence>
<proteinExistence type="predicted"/>
<feature type="compositionally biased region" description="Polar residues" evidence="1">
    <location>
        <begin position="52"/>
        <end position="66"/>
    </location>
</feature>
<protein>
    <submittedName>
        <fullName evidence="3">Uncharacterized protein</fullName>
    </submittedName>
</protein>
<keyword evidence="2" id="KW-1133">Transmembrane helix</keyword>
<keyword evidence="4" id="KW-1185">Reference proteome</keyword>
<feature type="transmembrane region" description="Helical" evidence="2">
    <location>
        <begin position="106"/>
        <end position="131"/>
    </location>
</feature>
<name>A0A9D4CLB2_DREPO</name>
<evidence type="ECO:0000313" key="3">
    <source>
        <dbReference type="EMBL" id="KAH3726592.1"/>
    </source>
</evidence>
<organism evidence="3 4">
    <name type="scientific">Dreissena polymorpha</name>
    <name type="common">Zebra mussel</name>
    <name type="synonym">Mytilus polymorpha</name>
    <dbReference type="NCBI Taxonomy" id="45954"/>
    <lineage>
        <taxon>Eukaryota</taxon>
        <taxon>Metazoa</taxon>
        <taxon>Spiralia</taxon>
        <taxon>Lophotrochozoa</taxon>
        <taxon>Mollusca</taxon>
        <taxon>Bivalvia</taxon>
        <taxon>Autobranchia</taxon>
        <taxon>Heteroconchia</taxon>
        <taxon>Euheterodonta</taxon>
        <taxon>Imparidentia</taxon>
        <taxon>Neoheterodontei</taxon>
        <taxon>Myida</taxon>
        <taxon>Dreissenoidea</taxon>
        <taxon>Dreissenidae</taxon>
        <taxon>Dreissena</taxon>
    </lineage>
</organism>
<gene>
    <name evidence="3" type="ORF">DPMN_052459</name>
</gene>
<evidence type="ECO:0000313" key="4">
    <source>
        <dbReference type="Proteomes" id="UP000828390"/>
    </source>
</evidence>
<dbReference type="Proteomes" id="UP000828390">
    <property type="component" value="Unassembled WGS sequence"/>
</dbReference>
<keyword evidence="2" id="KW-0812">Transmembrane</keyword>
<accession>A0A9D4CLB2</accession>
<feature type="region of interest" description="Disordered" evidence="1">
    <location>
        <begin position="52"/>
        <end position="98"/>
    </location>
</feature>
<reference evidence="3" key="2">
    <citation type="submission" date="2020-11" db="EMBL/GenBank/DDBJ databases">
        <authorList>
            <person name="McCartney M.A."/>
            <person name="Auch B."/>
            <person name="Kono T."/>
            <person name="Mallez S."/>
            <person name="Becker A."/>
            <person name="Gohl D.M."/>
            <person name="Silverstein K.A.T."/>
            <person name="Koren S."/>
            <person name="Bechman K.B."/>
            <person name="Herman A."/>
            <person name="Abrahante J.E."/>
            <person name="Garbe J."/>
        </authorList>
    </citation>
    <scope>NUCLEOTIDE SEQUENCE</scope>
    <source>
        <strain evidence="3">Duluth1</strain>
        <tissue evidence="3">Whole animal</tissue>
    </source>
</reference>
<evidence type="ECO:0000256" key="1">
    <source>
        <dbReference type="SAM" id="MobiDB-lite"/>
    </source>
</evidence>
<evidence type="ECO:0000256" key="2">
    <source>
        <dbReference type="SAM" id="Phobius"/>
    </source>
</evidence>
<dbReference type="AlphaFoldDB" id="A0A9D4CLB2"/>
<dbReference type="EMBL" id="JAIWYP010000012">
    <property type="protein sequence ID" value="KAH3726592.1"/>
    <property type="molecule type" value="Genomic_DNA"/>
</dbReference>
<reference evidence="3" key="1">
    <citation type="journal article" date="2019" name="bioRxiv">
        <title>The Genome of the Zebra Mussel, Dreissena polymorpha: A Resource for Invasive Species Research.</title>
        <authorList>
            <person name="McCartney M.A."/>
            <person name="Auch B."/>
            <person name="Kono T."/>
            <person name="Mallez S."/>
            <person name="Zhang Y."/>
            <person name="Obille A."/>
            <person name="Becker A."/>
            <person name="Abrahante J.E."/>
            <person name="Garbe J."/>
            <person name="Badalamenti J.P."/>
            <person name="Herman A."/>
            <person name="Mangelson H."/>
            <person name="Liachko I."/>
            <person name="Sullivan S."/>
            <person name="Sone E.D."/>
            <person name="Koren S."/>
            <person name="Silverstein K.A.T."/>
            <person name="Beckman K.B."/>
            <person name="Gohl D.M."/>
        </authorList>
    </citation>
    <scope>NUCLEOTIDE SEQUENCE</scope>
    <source>
        <strain evidence="3">Duluth1</strain>
        <tissue evidence="3">Whole animal</tissue>
    </source>
</reference>
<keyword evidence="2" id="KW-0472">Membrane</keyword>
<comment type="caution">
    <text evidence="3">The sequence shown here is derived from an EMBL/GenBank/DDBJ whole genome shotgun (WGS) entry which is preliminary data.</text>
</comment>